<dbReference type="InterPro" id="IPR006121">
    <property type="entry name" value="HMA_dom"/>
</dbReference>
<evidence type="ECO:0000313" key="9">
    <source>
        <dbReference type="Proteomes" id="UP001230005"/>
    </source>
</evidence>
<keyword evidence="4" id="KW-0479">Metal-binding</keyword>
<evidence type="ECO:0000256" key="6">
    <source>
        <dbReference type="ARBA" id="ARBA00023186"/>
    </source>
</evidence>
<dbReference type="NCBIfam" id="TIGR00003">
    <property type="entry name" value="copper ion binding protein"/>
    <property type="match status" value="1"/>
</dbReference>
<reference evidence="8 9" key="1">
    <citation type="submission" date="2023-07" db="EMBL/GenBank/DDBJ databases">
        <title>Genomic Encyclopedia of Type Strains, Phase IV (KMG-IV): sequencing the most valuable type-strain genomes for metagenomic binning, comparative biology and taxonomic classification.</title>
        <authorList>
            <person name="Goeker M."/>
        </authorList>
    </citation>
    <scope>NUCLEOTIDE SEQUENCE [LARGE SCALE GENOMIC DNA]</scope>
    <source>
        <strain evidence="8 9">DSM 9768</strain>
    </source>
</reference>
<dbReference type="PROSITE" id="PS01047">
    <property type="entry name" value="HMA_1"/>
    <property type="match status" value="1"/>
</dbReference>
<evidence type="ECO:0000256" key="3">
    <source>
        <dbReference type="ARBA" id="ARBA00022490"/>
    </source>
</evidence>
<dbReference type="PRINTS" id="PR00944">
    <property type="entry name" value="CUEXPORT"/>
</dbReference>
<name>A0ABT9ZQU2_9BACI</name>
<dbReference type="Proteomes" id="UP001230005">
    <property type="component" value="Unassembled WGS sequence"/>
</dbReference>
<organism evidence="8 9">
    <name type="scientific">Evansella vedderi</name>
    <dbReference type="NCBI Taxonomy" id="38282"/>
    <lineage>
        <taxon>Bacteria</taxon>
        <taxon>Bacillati</taxon>
        <taxon>Bacillota</taxon>
        <taxon>Bacilli</taxon>
        <taxon>Bacillales</taxon>
        <taxon>Bacillaceae</taxon>
        <taxon>Evansella</taxon>
    </lineage>
</organism>
<proteinExistence type="predicted"/>
<dbReference type="InterPro" id="IPR006122">
    <property type="entry name" value="HMA_Cu_ion-bd"/>
</dbReference>
<keyword evidence="9" id="KW-1185">Reference proteome</keyword>
<dbReference type="InterPro" id="IPR036163">
    <property type="entry name" value="HMA_dom_sf"/>
</dbReference>
<dbReference type="PANTHER" id="PTHR46594">
    <property type="entry name" value="P-TYPE CATION-TRANSPORTING ATPASE"/>
    <property type="match status" value="1"/>
</dbReference>
<dbReference type="RefSeq" id="WP_307322487.1">
    <property type="nucleotide sequence ID" value="NZ_JAUSUG010000003.1"/>
</dbReference>
<dbReference type="PANTHER" id="PTHR46594:SF4">
    <property type="entry name" value="P-TYPE CATION-TRANSPORTING ATPASE"/>
    <property type="match status" value="1"/>
</dbReference>
<comment type="subcellular location">
    <subcellularLocation>
        <location evidence="1">Cytoplasm</location>
    </subcellularLocation>
</comment>
<dbReference type="EMBL" id="JAUSUG010000003">
    <property type="protein sequence ID" value="MDQ0253606.1"/>
    <property type="molecule type" value="Genomic_DNA"/>
</dbReference>
<gene>
    <name evidence="8" type="ORF">J2S74_000978</name>
</gene>
<evidence type="ECO:0000256" key="2">
    <source>
        <dbReference type="ARBA" id="ARBA00015313"/>
    </source>
</evidence>
<keyword evidence="6" id="KW-0143">Chaperone</keyword>
<evidence type="ECO:0000313" key="8">
    <source>
        <dbReference type="EMBL" id="MDQ0253606.1"/>
    </source>
</evidence>
<dbReference type="SUPFAM" id="SSF55008">
    <property type="entry name" value="HMA, heavy metal-associated domain"/>
    <property type="match status" value="1"/>
</dbReference>
<evidence type="ECO:0000259" key="7">
    <source>
        <dbReference type="PROSITE" id="PS50846"/>
    </source>
</evidence>
<keyword evidence="3" id="KW-0963">Cytoplasm</keyword>
<dbReference type="Gene3D" id="3.30.70.100">
    <property type="match status" value="1"/>
</dbReference>
<evidence type="ECO:0000256" key="4">
    <source>
        <dbReference type="ARBA" id="ARBA00022723"/>
    </source>
</evidence>
<evidence type="ECO:0000256" key="5">
    <source>
        <dbReference type="ARBA" id="ARBA00023008"/>
    </source>
</evidence>
<sequence length="69" mass="7572">MKKEVIRVDGMTCNHCKSTVEGALKNVAGVTLAEVNLDENNVSVEFDESAVTLDKLKEEIEEQGYDVVS</sequence>
<feature type="domain" description="HMA" evidence="7">
    <location>
        <begin position="2"/>
        <end position="68"/>
    </location>
</feature>
<accession>A0ABT9ZQU2</accession>
<dbReference type="InterPro" id="IPR000428">
    <property type="entry name" value="Cu-bd"/>
</dbReference>
<dbReference type="InterPro" id="IPR049740">
    <property type="entry name" value="CopZ"/>
</dbReference>
<protein>
    <recommendedName>
        <fullName evidence="2">Copper chaperone CopZ</fullName>
    </recommendedName>
</protein>
<dbReference type="PROSITE" id="PS50846">
    <property type="entry name" value="HMA_2"/>
    <property type="match status" value="1"/>
</dbReference>
<evidence type="ECO:0000256" key="1">
    <source>
        <dbReference type="ARBA" id="ARBA00004496"/>
    </source>
</evidence>
<keyword evidence="5" id="KW-0186">Copper</keyword>
<comment type="caution">
    <text evidence="8">The sequence shown here is derived from an EMBL/GenBank/DDBJ whole genome shotgun (WGS) entry which is preliminary data.</text>
</comment>
<dbReference type="NCBIfam" id="NF033795">
    <property type="entry name" value="chaper_CopZ_Bs"/>
    <property type="match status" value="1"/>
</dbReference>
<dbReference type="CDD" id="cd00371">
    <property type="entry name" value="HMA"/>
    <property type="match status" value="1"/>
</dbReference>
<dbReference type="InterPro" id="IPR017969">
    <property type="entry name" value="Heavy-metal-associated_CS"/>
</dbReference>
<dbReference type="Pfam" id="PF00403">
    <property type="entry name" value="HMA"/>
    <property type="match status" value="1"/>
</dbReference>